<keyword evidence="2" id="KW-1185">Reference proteome</keyword>
<accession>A0AA39HY72</accession>
<name>A0AA39HY72_9BILA</name>
<proteinExistence type="predicted"/>
<evidence type="ECO:0000313" key="1">
    <source>
        <dbReference type="EMBL" id="KAK0414262.1"/>
    </source>
</evidence>
<dbReference type="AlphaFoldDB" id="A0AA39HY72"/>
<protein>
    <submittedName>
        <fullName evidence="1">Uncharacterized protein</fullName>
    </submittedName>
</protein>
<comment type="caution">
    <text evidence="1">The sequence shown here is derived from an EMBL/GenBank/DDBJ whole genome shotgun (WGS) entry which is preliminary data.</text>
</comment>
<evidence type="ECO:0000313" key="2">
    <source>
        <dbReference type="Proteomes" id="UP001175271"/>
    </source>
</evidence>
<organism evidence="1 2">
    <name type="scientific">Steinernema hermaphroditum</name>
    <dbReference type="NCBI Taxonomy" id="289476"/>
    <lineage>
        <taxon>Eukaryota</taxon>
        <taxon>Metazoa</taxon>
        <taxon>Ecdysozoa</taxon>
        <taxon>Nematoda</taxon>
        <taxon>Chromadorea</taxon>
        <taxon>Rhabditida</taxon>
        <taxon>Tylenchina</taxon>
        <taxon>Panagrolaimomorpha</taxon>
        <taxon>Strongyloidoidea</taxon>
        <taxon>Steinernematidae</taxon>
        <taxon>Steinernema</taxon>
    </lineage>
</organism>
<gene>
    <name evidence="1" type="ORF">QR680_007235</name>
</gene>
<sequence>MACLQQHSPNGCLAHPLHSSYRLCPLENERNIRNRLIKTTDSDNYPSFPCESDKSFRSNSLCCLDRKAIVSTLGRTFD</sequence>
<dbReference type="Proteomes" id="UP001175271">
    <property type="component" value="Unassembled WGS sequence"/>
</dbReference>
<dbReference type="EMBL" id="JAUCMV010000003">
    <property type="protein sequence ID" value="KAK0414262.1"/>
    <property type="molecule type" value="Genomic_DNA"/>
</dbReference>
<reference evidence="1" key="1">
    <citation type="submission" date="2023-06" db="EMBL/GenBank/DDBJ databases">
        <title>Genomic analysis of the entomopathogenic nematode Steinernema hermaphroditum.</title>
        <authorList>
            <person name="Schwarz E.M."/>
            <person name="Heppert J.K."/>
            <person name="Baniya A."/>
            <person name="Schwartz H.T."/>
            <person name="Tan C.-H."/>
            <person name="Antoshechkin I."/>
            <person name="Sternberg P.W."/>
            <person name="Goodrich-Blair H."/>
            <person name="Dillman A.R."/>
        </authorList>
    </citation>
    <scope>NUCLEOTIDE SEQUENCE</scope>
    <source>
        <strain evidence="1">PS9179</strain>
        <tissue evidence="1">Whole animal</tissue>
    </source>
</reference>